<organism evidence="1 2">
    <name type="scientific">Brassica rapa subsp. trilocularis</name>
    <dbReference type="NCBI Taxonomy" id="1813537"/>
    <lineage>
        <taxon>Eukaryota</taxon>
        <taxon>Viridiplantae</taxon>
        <taxon>Streptophyta</taxon>
        <taxon>Embryophyta</taxon>
        <taxon>Tracheophyta</taxon>
        <taxon>Spermatophyta</taxon>
        <taxon>Magnoliopsida</taxon>
        <taxon>eudicotyledons</taxon>
        <taxon>Gunneridae</taxon>
        <taxon>Pentapetalae</taxon>
        <taxon>rosids</taxon>
        <taxon>malvids</taxon>
        <taxon>Brassicales</taxon>
        <taxon>Brassicaceae</taxon>
        <taxon>Brassiceae</taxon>
        <taxon>Brassica</taxon>
    </lineage>
</organism>
<reference evidence="1 2" key="1">
    <citation type="submission" date="2021-03" db="EMBL/GenBank/DDBJ databases">
        <authorList>
            <person name="King G.J."/>
            <person name="Bancroft I."/>
            <person name="Baten A."/>
            <person name="Bloomfield J."/>
            <person name="Borpatragohain P."/>
            <person name="He Z."/>
            <person name="Irish N."/>
            <person name="Irwin J."/>
            <person name="Liu K."/>
            <person name="Mauleon R.P."/>
            <person name="Moore J."/>
            <person name="Morris R."/>
            <person name="Ostergaard L."/>
            <person name="Wang B."/>
            <person name="Wells R."/>
        </authorList>
    </citation>
    <scope>NUCLEOTIDE SEQUENCE [LARGE SCALE GENOMIC DNA]</scope>
    <source>
        <strain evidence="1">R-o-18</strain>
        <tissue evidence="1">Leaf</tissue>
    </source>
</reference>
<evidence type="ECO:0000313" key="1">
    <source>
        <dbReference type="EMBL" id="KAG5401382.1"/>
    </source>
</evidence>
<name>A0ABQ7MRM9_BRACM</name>
<comment type="caution">
    <text evidence="1">The sequence shown here is derived from an EMBL/GenBank/DDBJ whole genome shotgun (WGS) entry which is preliminary data.</text>
</comment>
<sequence>MARFSLQSTFHLRHLPFSSASAFRTSVVRFCVTVSAEGSNTAGISNFTEFVMDELKLPSRLFETECEPSGKKRVNNYFNLRWIEVIKSALEDKDLTILCASQFGQVLKMGSHTFSVMFLHYLLSRQLINEKDFELWWLFVGKPIRYAIQDFALSLPV</sequence>
<keyword evidence="2" id="KW-1185">Reference proteome</keyword>
<proteinExistence type="predicted"/>
<dbReference type="EMBL" id="JADBGQ010000004">
    <property type="protein sequence ID" value="KAG5401382.1"/>
    <property type="molecule type" value="Genomic_DNA"/>
</dbReference>
<dbReference type="PANTHER" id="PTHR48449:SF1">
    <property type="entry name" value="DUF1985 DOMAIN-CONTAINING PROTEIN"/>
    <property type="match status" value="1"/>
</dbReference>
<accession>A0ABQ7MRM9</accession>
<gene>
    <name evidence="1" type="primary">A04g506440.1_BraROA</name>
    <name evidence="1" type="ORF">IGI04_015989</name>
</gene>
<evidence type="ECO:0000313" key="2">
    <source>
        <dbReference type="Proteomes" id="UP000823674"/>
    </source>
</evidence>
<dbReference type="Proteomes" id="UP000823674">
    <property type="component" value="Chromosome A04"/>
</dbReference>
<dbReference type="PANTHER" id="PTHR48449">
    <property type="entry name" value="DUF1985 DOMAIN-CONTAINING PROTEIN"/>
    <property type="match status" value="1"/>
</dbReference>
<protein>
    <submittedName>
        <fullName evidence="1">Uncharacterized protein</fullName>
    </submittedName>
</protein>